<dbReference type="EMBL" id="WPAF01000041">
    <property type="protein sequence ID" value="KAF0132836.1"/>
    <property type="molecule type" value="Genomic_DNA"/>
</dbReference>
<sequence length="63" mass="6733">MFGGEWVRYLVWGPIVGLALASFLFLFGYFGADIRMMLMATAVLSALGFIMGGIVDSNPGGNL</sequence>
<feature type="transmembrane region" description="Helical" evidence="1">
    <location>
        <begin position="6"/>
        <end position="30"/>
    </location>
</feature>
<evidence type="ECO:0000313" key="3">
    <source>
        <dbReference type="Proteomes" id="UP000488506"/>
    </source>
</evidence>
<evidence type="ECO:0000313" key="2">
    <source>
        <dbReference type="EMBL" id="KAF0132836.1"/>
    </source>
</evidence>
<accession>A0A833KZZ4</accession>
<protein>
    <submittedName>
        <fullName evidence="2">Uncharacterized protein</fullName>
    </submittedName>
</protein>
<proteinExistence type="predicted"/>
<evidence type="ECO:0000256" key="1">
    <source>
        <dbReference type="SAM" id="Phobius"/>
    </source>
</evidence>
<dbReference type="Proteomes" id="UP000488506">
    <property type="component" value="Unassembled WGS sequence"/>
</dbReference>
<dbReference type="AlphaFoldDB" id="A0A833KZZ4"/>
<gene>
    <name evidence="2" type="ORF">FD145_1541</name>
</gene>
<keyword evidence="1" id="KW-1133">Transmembrane helix</keyword>
<organism evidence="2 3">
    <name type="scientific">Candidatus Saganbacteria bacterium</name>
    <dbReference type="NCBI Taxonomy" id="2575572"/>
    <lineage>
        <taxon>Bacteria</taxon>
        <taxon>Bacillati</taxon>
        <taxon>Saganbacteria</taxon>
    </lineage>
</organism>
<keyword evidence="1" id="KW-0472">Membrane</keyword>
<reference evidence="2 3" key="1">
    <citation type="submission" date="2019-12" db="EMBL/GenBank/DDBJ databases">
        <authorList>
            <person name="Wolfe R."/>
            <person name="Danczak R."/>
            <person name="Wilkins M."/>
        </authorList>
    </citation>
    <scope>NUCLEOTIDE SEQUENCE [LARGE SCALE GENOMIC DNA]</scope>
    <source>
        <strain evidence="2">X2_MaxBin.013</strain>
    </source>
</reference>
<keyword evidence="1" id="KW-0812">Transmembrane</keyword>
<comment type="caution">
    <text evidence="2">The sequence shown here is derived from an EMBL/GenBank/DDBJ whole genome shotgun (WGS) entry which is preliminary data.</text>
</comment>
<feature type="transmembrane region" description="Helical" evidence="1">
    <location>
        <begin position="37"/>
        <end position="55"/>
    </location>
</feature>
<name>A0A833KZZ4_UNCSA</name>